<keyword evidence="1" id="KW-0175">Coiled coil</keyword>
<evidence type="ECO:0000313" key="3">
    <source>
        <dbReference type="EMBL" id="KAK0433082.1"/>
    </source>
</evidence>
<feature type="region of interest" description="Disordered" evidence="2">
    <location>
        <begin position="85"/>
        <end position="218"/>
    </location>
</feature>
<feature type="compositionally biased region" description="Polar residues" evidence="2">
    <location>
        <begin position="27"/>
        <end position="48"/>
    </location>
</feature>
<evidence type="ECO:0000313" key="4">
    <source>
        <dbReference type="Proteomes" id="UP001175226"/>
    </source>
</evidence>
<dbReference type="Proteomes" id="UP001175226">
    <property type="component" value="Unassembled WGS sequence"/>
</dbReference>
<keyword evidence="4" id="KW-1185">Reference proteome</keyword>
<feature type="compositionally biased region" description="Acidic residues" evidence="2">
    <location>
        <begin position="365"/>
        <end position="374"/>
    </location>
</feature>
<feature type="compositionally biased region" description="Polar residues" evidence="2">
    <location>
        <begin position="1"/>
        <end position="13"/>
    </location>
</feature>
<proteinExistence type="predicted"/>
<reference evidence="3" key="1">
    <citation type="submission" date="2023-06" db="EMBL/GenBank/DDBJ databases">
        <authorList>
            <consortium name="Lawrence Berkeley National Laboratory"/>
            <person name="Ahrendt S."/>
            <person name="Sahu N."/>
            <person name="Indic B."/>
            <person name="Wong-Bajracharya J."/>
            <person name="Merenyi Z."/>
            <person name="Ke H.-M."/>
            <person name="Monk M."/>
            <person name="Kocsube S."/>
            <person name="Drula E."/>
            <person name="Lipzen A."/>
            <person name="Balint B."/>
            <person name="Henrissat B."/>
            <person name="Andreopoulos B."/>
            <person name="Martin F.M."/>
            <person name="Harder C.B."/>
            <person name="Rigling D."/>
            <person name="Ford K.L."/>
            <person name="Foster G.D."/>
            <person name="Pangilinan J."/>
            <person name="Papanicolaou A."/>
            <person name="Barry K."/>
            <person name="LaButti K."/>
            <person name="Viragh M."/>
            <person name="Koriabine M."/>
            <person name="Yan M."/>
            <person name="Riley R."/>
            <person name="Champramary S."/>
            <person name="Plett K.L."/>
            <person name="Tsai I.J."/>
            <person name="Slot J."/>
            <person name="Sipos G."/>
            <person name="Plett J."/>
            <person name="Nagy L.G."/>
            <person name="Grigoriev I.V."/>
        </authorList>
    </citation>
    <scope>NUCLEOTIDE SEQUENCE</scope>
    <source>
        <strain evidence="3">FPL87.14</strain>
    </source>
</reference>
<organism evidence="3 4">
    <name type="scientific">Armillaria borealis</name>
    <dbReference type="NCBI Taxonomy" id="47425"/>
    <lineage>
        <taxon>Eukaryota</taxon>
        <taxon>Fungi</taxon>
        <taxon>Dikarya</taxon>
        <taxon>Basidiomycota</taxon>
        <taxon>Agaricomycotina</taxon>
        <taxon>Agaricomycetes</taxon>
        <taxon>Agaricomycetidae</taxon>
        <taxon>Agaricales</taxon>
        <taxon>Marasmiineae</taxon>
        <taxon>Physalacriaceae</taxon>
        <taxon>Armillaria</taxon>
    </lineage>
</organism>
<sequence>MSGRALQNKTNQPEAARTKGRGRKQKSTTAETAMLDTATTTPGPSSIPSREEANLQLILERLARFENQASETAAENARLRQLLNQGQGAPIPGDNTMPTNKSNEQGGSQREGARSLGPGCATTNATARHLFDDDIEPNGLDNNNTQPARGQSGSDPVTTGVRSGTDSPANRGPPSSHQVTTNAGRNVSHKEPAQPPGTAQGRESKVPKPKGQPGKDYSIAEKMGLAGSRKKRDRYNALLRSARDLTLNARLPFERAWRDIPAASKATLFAVARDMHPFLSRFENDWATEVIVRQFMKNKRKTLYKAGSLEKPKGYDYLKENSAKRDQSKSRKKTAIVIYEANKEARKSAKEGQRRLRRLARMVVEDEEEGESGEQGDFMEGSSKDGSVDVEMVDEAQGNENNDDDEE</sequence>
<gene>
    <name evidence="3" type="ORF">EV421DRAFT_1998158</name>
</gene>
<dbReference type="EMBL" id="JAUEPT010000085">
    <property type="protein sequence ID" value="KAK0433082.1"/>
    <property type="molecule type" value="Genomic_DNA"/>
</dbReference>
<dbReference type="AlphaFoldDB" id="A0AA39MG56"/>
<protein>
    <submittedName>
        <fullName evidence="3">Uncharacterized protein</fullName>
    </submittedName>
</protein>
<feature type="coiled-coil region" evidence="1">
    <location>
        <begin position="55"/>
        <end position="82"/>
    </location>
</feature>
<evidence type="ECO:0000256" key="1">
    <source>
        <dbReference type="SAM" id="Coils"/>
    </source>
</evidence>
<feature type="region of interest" description="Disordered" evidence="2">
    <location>
        <begin position="361"/>
        <end position="407"/>
    </location>
</feature>
<comment type="caution">
    <text evidence="3">The sequence shown here is derived from an EMBL/GenBank/DDBJ whole genome shotgun (WGS) entry which is preliminary data.</text>
</comment>
<accession>A0AA39MG56</accession>
<feature type="compositionally biased region" description="Polar residues" evidence="2">
    <location>
        <begin position="140"/>
        <end position="185"/>
    </location>
</feature>
<evidence type="ECO:0000256" key="2">
    <source>
        <dbReference type="SAM" id="MobiDB-lite"/>
    </source>
</evidence>
<name>A0AA39MG56_9AGAR</name>
<feature type="compositionally biased region" description="Polar residues" evidence="2">
    <location>
        <begin position="96"/>
        <end position="108"/>
    </location>
</feature>
<feature type="region of interest" description="Disordered" evidence="2">
    <location>
        <begin position="1"/>
        <end position="52"/>
    </location>
</feature>